<accession>A0A5C6D868</accession>
<evidence type="ECO:0000256" key="6">
    <source>
        <dbReference type="SAM" id="Phobius"/>
    </source>
</evidence>
<evidence type="ECO:0000256" key="5">
    <source>
        <dbReference type="PROSITE-ProRule" id="PRU10141"/>
    </source>
</evidence>
<feature type="transmembrane region" description="Helical" evidence="6">
    <location>
        <begin position="364"/>
        <end position="388"/>
    </location>
</feature>
<proteinExistence type="predicted"/>
<dbReference type="EC" id="2.7.11.1" evidence="8"/>
<dbReference type="PROSITE" id="PS00108">
    <property type="entry name" value="PROTEIN_KINASE_ST"/>
    <property type="match status" value="1"/>
</dbReference>
<dbReference type="SMART" id="SM00220">
    <property type="entry name" value="S_TKc"/>
    <property type="match status" value="1"/>
</dbReference>
<dbReference type="InterPro" id="IPR000719">
    <property type="entry name" value="Prot_kinase_dom"/>
</dbReference>
<dbReference type="AlphaFoldDB" id="A0A5C6D868"/>
<feature type="domain" description="Protein kinase" evidence="7">
    <location>
        <begin position="404"/>
        <end position="677"/>
    </location>
</feature>
<name>A0A5C6D868_9BACT</name>
<dbReference type="InterPro" id="IPR008271">
    <property type="entry name" value="Ser/Thr_kinase_AS"/>
</dbReference>
<protein>
    <submittedName>
        <fullName evidence="8">Serine/threonine-protein kinase PknB</fullName>
        <ecNumber evidence="8">2.7.11.1</ecNumber>
    </submittedName>
</protein>
<gene>
    <name evidence="8" type="primary">pknB_31</name>
    <name evidence="8" type="ORF">Poly41_53470</name>
</gene>
<dbReference type="GO" id="GO:0004674">
    <property type="term" value="F:protein serine/threonine kinase activity"/>
    <property type="evidence" value="ECO:0007669"/>
    <property type="project" value="UniProtKB-EC"/>
</dbReference>
<dbReference type="GO" id="GO:0005524">
    <property type="term" value="F:ATP binding"/>
    <property type="evidence" value="ECO:0007669"/>
    <property type="project" value="UniProtKB-UniRule"/>
</dbReference>
<dbReference type="PROSITE" id="PS00107">
    <property type="entry name" value="PROTEIN_KINASE_ATP"/>
    <property type="match status" value="1"/>
</dbReference>
<dbReference type="PANTHER" id="PTHR43289">
    <property type="entry name" value="MITOGEN-ACTIVATED PROTEIN KINASE KINASE KINASE 20-RELATED"/>
    <property type="match status" value="1"/>
</dbReference>
<evidence type="ECO:0000313" key="9">
    <source>
        <dbReference type="Proteomes" id="UP000319143"/>
    </source>
</evidence>
<organism evidence="8 9">
    <name type="scientific">Novipirellula artificiosorum</name>
    <dbReference type="NCBI Taxonomy" id="2528016"/>
    <lineage>
        <taxon>Bacteria</taxon>
        <taxon>Pseudomonadati</taxon>
        <taxon>Planctomycetota</taxon>
        <taxon>Planctomycetia</taxon>
        <taxon>Pirellulales</taxon>
        <taxon>Pirellulaceae</taxon>
        <taxon>Novipirellula</taxon>
    </lineage>
</organism>
<keyword evidence="3 8" id="KW-0418">Kinase</keyword>
<evidence type="ECO:0000313" key="8">
    <source>
        <dbReference type="EMBL" id="TWU32968.1"/>
    </source>
</evidence>
<keyword evidence="2 5" id="KW-0547">Nucleotide-binding</keyword>
<keyword evidence="6" id="KW-0812">Transmembrane</keyword>
<dbReference type="Proteomes" id="UP000319143">
    <property type="component" value="Unassembled WGS sequence"/>
</dbReference>
<dbReference type="InterPro" id="IPR011009">
    <property type="entry name" value="Kinase-like_dom_sf"/>
</dbReference>
<dbReference type="SUPFAM" id="SSF56112">
    <property type="entry name" value="Protein kinase-like (PK-like)"/>
    <property type="match status" value="1"/>
</dbReference>
<keyword evidence="6" id="KW-0472">Membrane</keyword>
<evidence type="ECO:0000259" key="7">
    <source>
        <dbReference type="PROSITE" id="PS50011"/>
    </source>
</evidence>
<sequence length="705" mass="78323">MLPLSHRPLSQFRTAIHGAFGRSWQSVLISLILLSGIATLLLGCLDVAVRHSMQQMTRRSLRVRLQSSIDSMQHWQNQRLVEALAVATQPDVQRTAVAILNRQQPQVSSPVAEEEATDVESLVASMAMHPIDDQCVCWALLNIDGRVLHSDLGSLDSVNLPLPTDAFEKIIQRKPSVTRPFRCPVALTRSGRLSQAKAPVIAVLVPITEEARVLGSLAWLVDPHDEFRQVMPTVNEDTACSTYAFDRQAVMLSPSRHQPELRRIGLIGEEPSSTSILSVQLRDPGADLTRGGRITDKVSDWPLTEMADQATRGATGENVSGYRDFRGIQVIGAWRWLPEQALGVATEMEVADVYAPLRWLRWTLWVAIGLWVATTAGLIGSVMLTPWLTKRLGPKLESRQLGRYQLNQRIGHGAMGTVYSGSHELLRRQVAIKVLEGDKWTSTTASRFAREVQLTAQLRHPNTIAIYDYGRSDEGTFYYVMEFLHGITLQELIDDYGRQPADRVIAILLQICGSLSEAHHHGIVHRDIKPSNVFLTAQAGIYDMVKVLDFGLVKEISRETTELTQTDSITGTPMYMSPESVRDASSADARSDLYSVGAVGYALLTGLPMYDSGPSVDICLKQLNEAPLRPSERTGADLPEDLQNVLMSCLRKDAAERPMSMADLADTLRHCRDHDHWSNADAMRWWQNVFDGPTLTKPIEPVLPS</sequence>
<reference evidence="8 9" key="1">
    <citation type="submission" date="2019-02" db="EMBL/GenBank/DDBJ databases">
        <title>Deep-cultivation of Planctomycetes and their phenomic and genomic characterization uncovers novel biology.</title>
        <authorList>
            <person name="Wiegand S."/>
            <person name="Jogler M."/>
            <person name="Boedeker C."/>
            <person name="Pinto D."/>
            <person name="Vollmers J."/>
            <person name="Rivas-Marin E."/>
            <person name="Kohn T."/>
            <person name="Peeters S.H."/>
            <person name="Heuer A."/>
            <person name="Rast P."/>
            <person name="Oberbeckmann S."/>
            <person name="Bunk B."/>
            <person name="Jeske O."/>
            <person name="Meyerdierks A."/>
            <person name="Storesund J.E."/>
            <person name="Kallscheuer N."/>
            <person name="Luecker S."/>
            <person name="Lage O.M."/>
            <person name="Pohl T."/>
            <person name="Merkel B.J."/>
            <person name="Hornburger P."/>
            <person name="Mueller R.-W."/>
            <person name="Bruemmer F."/>
            <person name="Labrenz M."/>
            <person name="Spormann A.M."/>
            <person name="Op Den Camp H."/>
            <person name="Overmann J."/>
            <person name="Amann R."/>
            <person name="Jetten M.S.M."/>
            <person name="Mascher T."/>
            <person name="Medema M.H."/>
            <person name="Devos D.P."/>
            <person name="Kaster A.-K."/>
            <person name="Ovreas L."/>
            <person name="Rohde M."/>
            <person name="Galperin M.Y."/>
            <person name="Jogler C."/>
        </authorList>
    </citation>
    <scope>NUCLEOTIDE SEQUENCE [LARGE SCALE GENOMIC DNA]</scope>
    <source>
        <strain evidence="8 9">Poly41</strain>
    </source>
</reference>
<keyword evidence="4 5" id="KW-0067">ATP-binding</keyword>
<evidence type="ECO:0000256" key="3">
    <source>
        <dbReference type="ARBA" id="ARBA00022777"/>
    </source>
</evidence>
<dbReference type="PROSITE" id="PS50011">
    <property type="entry name" value="PROTEIN_KINASE_DOM"/>
    <property type="match status" value="1"/>
</dbReference>
<evidence type="ECO:0000256" key="4">
    <source>
        <dbReference type="ARBA" id="ARBA00022840"/>
    </source>
</evidence>
<evidence type="ECO:0000256" key="2">
    <source>
        <dbReference type="ARBA" id="ARBA00022741"/>
    </source>
</evidence>
<dbReference type="PANTHER" id="PTHR43289:SF6">
    <property type="entry name" value="SERINE_THREONINE-PROTEIN KINASE NEKL-3"/>
    <property type="match status" value="1"/>
</dbReference>
<keyword evidence="9" id="KW-1185">Reference proteome</keyword>
<keyword evidence="1 8" id="KW-0808">Transferase</keyword>
<comment type="caution">
    <text evidence="8">The sequence shown here is derived from an EMBL/GenBank/DDBJ whole genome shotgun (WGS) entry which is preliminary data.</text>
</comment>
<dbReference type="Gene3D" id="3.30.200.20">
    <property type="entry name" value="Phosphorylase Kinase, domain 1"/>
    <property type="match status" value="1"/>
</dbReference>
<evidence type="ECO:0000256" key="1">
    <source>
        <dbReference type="ARBA" id="ARBA00022679"/>
    </source>
</evidence>
<keyword evidence="6" id="KW-1133">Transmembrane helix</keyword>
<feature type="transmembrane region" description="Helical" evidence="6">
    <location>
        <begin position="27"/>
        <end position="49"/>
    </location>
</feature>
<dbReference type="CDD" id="cd14014">
    <property type="entry name" value="STKc_PknB_like"/>
    <property type="match status" value="1"/>
</dbReference>
<dbReference type="Pfam" id="PF00069">
    <property type="entry name" value="Pkinase"/>
    <property type="match status" value="1"/>
</dbReference>
<dbReference type="EMBL" id="SJPV01000011">
    <property type="protein sequence ID" value="TWU32968.1"/>
    <property type="molecule type" value="Genomic_DNA"/>
</dbReference>
<dbReference type="Gene3D" id="1.10.510.10">
    <property type="entry name" value="Transferase(Phosphotransferase) domain 1"/>
    <property type="match status" value="1"/>
</dbReference>
<feature type="binding site" evidence="5">
    <location>
        <position position="433"/>
    </location>
    <ligand>
        <name>ATP</name>
        <dbReference type="ChEBI" id="CHEBI:30616"/>
    </ligand>
</feature>
<dbReference type="InterPro" id="IPR017441">
    <property type="entry name" value="Protein_kinase_ATP_BS"/>
</dbReference>